<keyword evidence="13 17" id="KW-0830">Ubiquinone</keyword>
<dbReference type="GO" id="GO:0015990">
    <property type="term" value="P:electron transport coupled proton transport"/>
    <property type="evidence" value="ECO:0007669"/>
    <property type="project" value="TreeGrafter"/>
</dbReference>
<evidence type="ECO:0000259" key="19">
    <source>
        <dbReference type="Pfam" id="PF00662"/>
    </source>
</evidence>
<geneLocation type="mitochondrion" evidence="21"/>
<reference evidence="21" key="1">
    <citation type="journal article" date="2018" name="Mol. Phylogenet. Evol.">
        <title>Unravelling relationships among the shared stripes of sailors: Mitogenomic phylogeny of Limenitidini butterflies (Lepidoptera, Nymphalidae, Limenitidinae), focusing on the genera Athyma and Limenitis.</title>
        <authorList>
            <person name="Wu L.W."/>
            <person name="Chiba H."/>
            <person name="Lees D.C."/>
            <person name="Ohshima Y."/>
            <person name="Jeng M.L."/>
        </authorList>
    </citation>
    <scope>NUCLEOTIDE SEQUENCE</scope>
</reference>
<evidence type="ECO:0000256" key="15">
    <source>
        <dbReference type="ARBA" id="ARBA00023136"/>
    </source>
</evidence>
<evidence type="ECO:0000256" key="8">
    <source>
        <dbReference type="ARBA" id="ARBA00022792"/>
    </source>
</evidence>
<keyword evidence="10" id="KW-0249">Electron transport</keyword>
<dbReference type="EC" id="7.1.1.2" evidence="3 17"/>
<evidence type="ECO:0000313" key="21">
    <source>
        <dbReference type="EMBL" id="AYN60685.1"/>
    </source>
</evidence>
<keyword evidence="5 17" id="KW-0813">Transport</keyword>
<evidence type="ECO:0000256" key="7">
    <source>
        <dbReference type="ARBA" id="ARBA00022692"/>
    </source>
</evidence>
<comment type="function">
    <text evidence="1">Core subunit of the mitochondrial membrane respiratory chain NADH dehydrogenase (Complex I) that is believed to belong to the minimal assembly required for catalysis. Complex I functions in the transfer of electrons from NADH to the respiratory chain. The immediate electron acceptor for the enzyme is believed to be ubiquinone.</text>
</comment>
<feature type="transmembrane region" description="Helical" evidence="17">
    <location>
        <begin position="111"/>
        <end position="130"/>
    </location>
</feature>
<reference evidence="21" key="2">
    <citation type="submission" date="2018-01" db="EMBL/GenBank/DDBJ databases">
        <authorList>
            <person name="Wu L.-W."/>
        </authorList>
    </citation>
    <scope>NUCLEOTIDE SEQUENCE</scope>
</reference>
<accession>A0A3G2KN96</accession>
<keyword evidence="14 17" id="KW-0496">Mitochondrion</keyword>
<dbReference type="PANTHER" id="PTHR42829">
    <property type="entry name" value="NADH-UBIQUINONE OXIDOREDUCTASE CHAIN 5"/>
    <property type="match status" value="1"/>
</dbReference>
<feature type="transmembrane region" description="Helical" evidence="17">
    <location>
        <begin position="304"/>
        <end position="321"/>
    </location>
</feature>
<evidence type="ECO:0000259" key="20">
    <source>
        <dbReference type="Pfam" id="PF06455"/>
    </source>
</evidence>
<dbReference type="GO" id="GO:0042773">
    <property type="term" value="P:ATP synthesis coupled electron transport"/>
    <property type="evidence" value="ECO:0007669"/>
    <property type="project" value="InterPro"/>
</dbReference>
<evidence type="ECO:0000256" key="2">
    <source>
        <dbReference type="ARBA" id="ARBA00004448"/>
    </source>
</evidence>
<feature type="transmembrane region" description="Helical" evidence="17">
    <location>
        <begin position="424"/>
        <end position="444"/>
    </location>
</feature>
<dbReference type="Pfam" id="PF00662">
    <property type="entry name" value="Proton_antipo_N"/>
    <property type="match status" value="1"/>
</dbReference>
<dbReference type="InterPro" id="IPR003945">
    <property type="entry name" value="NU5C-like"/>
</dbReference>
<feature type="transmembrane region" description="Helical" evidence="17">
    <location>
        <begin position="217"/>
        <end position="235"/>
    </location>
</feature>
<feature type="transmembrane region" description="Helical" evidence="17">
    <location>
        <begin position="151"/>
        <end position="171"/>
    </location>
</feature>
<dbReference type="GO" id="GO:0008137">
    <property type="term" value="F:NADH dehydrogenase (ubiquinone) activity"/>
    <property type="evidence" value="ECO:0007669"/>
    <property type="project" value="UniProtKB-EC"/>
</dbReference>
<protein>
    <recommendedName>
        <fullName evidence="4 17">NADH-ubiquinone oxidoreductase chain 5</fullName>
        <ecNumber evidence="3 17">7.1.1.2</ecNumber>
    </recommendedName>
</protein>
<feature type="transmembrane region" description="Helical" evidence="17">
    <location>
        <begin position="86"/>
        <end position="105"/>
    </location>
</feature>
<keyword evidence="8" id="KW-0999">Mitochondrion inner membrane</keyword>
<dbReference type="InterPro" id="IPR001516">
    <property type="entry name" value="Proton_antipo_N"/>
</dbReference>
<keyword evidence="11 17" id="KW-1133">Transmembrane helix</keyword>
<feature type="transmembrane region" description="Helical" evidence="17">
    <location>
        <begin position="558"/>
        <end position="575"/>
    </location>
</feature>
<dbReference type="EMBL" id="MG747624">
    <property type="protein sequence ID" value="AYN60685.1"/>
    <property type="molecule type" value="Genomic_DNA"/>
</dbReference>
<feature type="transmembrane region" description="Helical" evidence="17">
    <location>
        <begin position="333"/>
        <end position="361"/>
    </location>
</feature>
<feature type="transmembrane region" description="Helical" evidence="17">
    <location>
        <begin position="183"/>
        <end position="205"/>
    </location>
</feature>
<evidence type="ECO:0000256" key="1">
    <source>
        <dbReference type="ARBA" id="ARBA00003257"/>
    </source>
</evidence>
<feature type="transmembrane region" description="Helical" evidence="17">
    <location>
        <begin position="7"/>
        <end position="28"/>
    </location>
</feature>
<comment type="function">
    <text evidence="17">Core subunit of the mitochondrial membrane respiratory chain NADH dehydrogenase (Complex I) which catalyzes electron transfer from NADH through the respiratory chain, using ubiquinone as an electron acceptor. Essential for the catalytic activity and assembly of complex I.</text>
</comment>
<evidence type="ECO:0000256" key="14">
    <source>
        <dbReference type="ARBA" id="ARBA00023128"/>
    </source>
</evidence>
<evidence type="ECO:0000256" key="9">
    <source>
        <dbReference type="ARBA" id="ARBA00022967"/>
    </source>
</evidence>
<evidence type="ECO:0000256" key="12">
    <source>
        <dbReference type="ARBA" id="ARBA00023027"/>
    </source>
</evidence>
<dbReference type="PANTHER" id="PTHR42829:SF2">
    <property type="entry name" value="NADH-UBIQUINONE OXIDOREDUCTASE CHAIN 5"/>
    <property type="match status" value="1"/>
</dbReference>
<organism evidence="21">
    <name type="scientific">Parasarpa zayla</name>
    <dbReference type="NCBI Taxonomy" id="882616"/>
    <lineage>
        <taxon>Eukaryota</taxon>
        <taxon>Metazoa</taxon>
        <taxon>Ecdysozoa</taxon>
        <taxon>Arthropoda</taxon>
        <taxon>Hexapoda</taxon>
        <taxon>Insecta</taxon>
        <taxon>Pterygota</taxon>
        <taxon>Neoptera</taxon>
        <taxon>Endopterygota</taxon>
        <taxon>Lepidoptera</taxon>
        <taxon>Glossata</taxon>
        <taxon>Ditrysia</taxon>
        <taxon>Papilionoidea</taxon>
        <taxon>Nymphalidae</taxon>
        <taxon>Limenitidinae</taxon>
        <taxon>Limenitidini</taxon>
        <taxon>Parasarpa</taxon>
    </lineage>
</organism>
<dbReference type="GO" id="GO:0003954">
    <property type="term" value="F:NADH dehydrogenase activity"/>
    <property type="evidence" value="ECO:0007669"/>
    <property type="project" value="TreeGrafter"/>
</dbReference>
<dbReference type="InterPro" id="IPR001750">
    <property type="entry name" value="ND/Mrp_TM"/>
</dbReference>
<feature type="transmembrane region" description="Helical" evidence="17">
    <location>
        <begin position="247"/>
        <end position="265"/>
    </location>
</feature>
<evidence type="ECO:0000256" key="6">
    <source>
        <dbReference type="ARBA" id="ARBA00022660"/>
    </source>
</evidence>
<evidence type="ECO:0000256" key="11">
    <source>
        <dbReference type="ARBA" id="ARBA00022989"/>
    </source>
</evidence>
<dbReference type="InterPro" id="IPR010934">
    <property type="entry name" value="NADH_DH_su5_C"/>
</dbReference>
<evidence type="ECO:0000256" key="4">
    <source>
        <dbReference type="ARBA" id="ARBA00021096"/>
    </source>
</evidence>
<evidence type="ECO:0000256" key="17">
    <source>
        <dbReference type="RuleBase" id="RU003404"/>
    </source>
</evidence>
<feature type="transmembrane region" description="Helical" evidence="17">
    <location>
        <begin position="381"/>
        <end position="403"/>
    </location>
</feature>
<feature type="domain" description="NADH dehydrogenase subunit 5 C-terminal" evidence="20">
    <location>
        <begin position="393"/>
        <end position="574"/>
    </location>
</feature>
<sequence>MNKLNTYFISFFFFFFMLLNFFMMIYFILNNMVIFLEWEIISFNSVNIVFSILLDWMSLLFMMFVFLISSSVIFYSKSYMNSELNFNRFIILVVLFVFSMVLLIISPNMISIFLGWDGLGLVSYCLVIYYQNIKSYNAGMLTALSNRVGDVMILVLISWMLNYGSWNYIFYLNFMSNDFSMKIISLLVIIAAMTKSAQIPFSSWLPAAMAAPTPVSALVHSSTLVTAGVYLLIRFNDVLIEMFFLKFLMLFSGLTMMMAGICANYEFDLKKIIALSTLSQLGLMMSILSMGFKDLAFFHLLTHAMFKALLFMCAGVIIHMMNNNQDIRIMGGISFYIPLTSLCMNISNLALCGIPFLAGFYSKDMILEMVSMSNLNLLIFYLYYFSTGLTMFYTIRLLMYLMINDYNLLVIYNLYDEDYIMLKSMFILLLMSLISGSFLSWLIFYYPYMIYLPTSLKMMVIYVSIMGMLMGWLISNMNIYSLSKYLMFYNLSSFLTIMWFLPSLSTYGLNYYFLKFGQILIKNIDMGWSEIYSGQGMYKIIKYYSLINTIYQMNNFKIYLFSFILWVMIFIIMIVI</sequence>
<evidence type="ECO:0000256" key="16">
    <source>
        <dbReference type="ARBA" id="ARBA00049551"/>
    </source>
</evidence>
<evidence type="ECO:0000259" key="18">
    <source>
        <dbReference type="Pfam" id="PF00361"/>
    </source>
</evidence>
<gene>
    <name evidence="21" type="primary">nad5</name>
</gene>
<keyword evidence="12 17" id="KW-0520">NAD</keyword>
<keyword evidence="15 17" id="KW-0472">Membrane</keyword>
<dbReference type="Pfam" id="PF00361">
    <property type="entry name" value="Proton_antipo_M"/>
    <property type="match status" value="1"/>
</dbReference>
<dbReference type="GO" id="GO:0005743">
    <property type="term" value="C:mitochondrial inner membrane"/>
    <property type="evidence" value="ECO:0007669"/>
    <property type="project" value="UniProtKB-SubCell"/>
</dbReference>
<evidence type="ECO:0000256" key="3">
    <source>
        <dbReference type="ARBA" id="ARBA00012944"/>
    </source>
</evidence>
<keyword evidence="6" id="KW-0679">Respiratory chain</keyword>
<feature type="domain" description="NADH:quinone oxidoreductase/Mrp antiporter transmembrane" evidence="18">
    <location>
        <begin position="106"/>
        <end position="386"/>
    </location>
</feature>
<feature type="transmembrane region" description="Helical" evidence="17">
    <location>
        <begin position="48"/>
        <end position="74"/>
    </location>
</feature>
<dbReference type="AlphaFoldDB" id="A0A3G2KN96"/>
<evidence type="ECO:0000256" key="13">
    <source>
        <dbReference type="ARBA" id="ARBA00023075"/>
    </source>
</evidence>
<dbReference type="Pfam" id="PF06455">
    <property type="entry name" value="NADH5_C"/>
    <property type="match status" value="1"/>
</dbReference>
<name>A0A3G2KN96_9NEOP</name>
<dbReference type="PRINTS" id="PR01434">
    <property type="entry name" value="NADHDHGNASE5"/>
</dbReference>
<keyword evidence="7 17" id="KW-0812">Transmembrane</keyword>
<comment type="catalytic activity">
    <reaction evidence="16 17">
        <text>a ubiquinone + NADH + 5 H(+)(in) = a ubiquinol + NAD(+) + 4 H(+)(out)</text>
        <dbReference type="Rhea" id="RHEA:29091"/>
        <dbReference type="Rhea" id="RHEA-COMP:9565"/>
        <dbReference type="Rhea" id="RHEA-COMP:9566"/>
        <dbReference type="ChEBI" id="CHEBI:15378"/>
        <dbReference type="ChEBI" id="CHEBI:16389"/>
        <dbReference type="ChEBI" id="CHEBI:17976"/>
        <dbReference type="ChEBI" id="CHEBI:57540"/>
        <dbReference type="ChEBI" id="CHEBI:57945"/>
        <dbReference type="EC" id="7.1.1.2"/>
    </reaction>
</comment>
<dbReference type="PRINTS" id="PR01435">
    <property type="entry name" value="NPOXDRDTASE5"/>
</dbReference>
<feature type="transmembrane region" description="Helical" evidence="17">
    <location>
        <begin position="450"/>
        <end position="474"/>
    </location>
</feature>
<proteinExistence type="inferred from homology"/>
<evidence type="ECO:0000256" key="10">
    <source>
        <dbReference type="ARBA" id="ARBA00022982"/>
    </source>
</evidence>
<comment type="similarity">
    <text evidence="17">Belongs to the complex I subunit 5 family.</text>
</comment>
<feature type="domain" description="NADH-Ubiquinone oxidoreductase (complex I) chain 5 N-terminal" evidence="19">
    <location>
        <begin position="41"/>
        <end position="89"/>
    </location>
</feature>
<feature type="transmembrane region" description="Helical" evidence="17">
    <location>
        <begin position="272"/>
        <end position="292"/>
    </location>
</feature>
<comment type="subcellular location">
    <subcellularLocation>
        <location evidence="2">Mitochondrion inner membrane</location>
        <topology evidence="2">Multi-pass membrane protein</topology>
    </subcellularLocation>
</comment>
<keyword evidence="9" id="KW-1278">Translocase</keyword>
<evidence type="ECO:0000256" key="5">
    <source>
        <dbReference type="ARBA" id="ARBA00022448"/>
    </source>
</evidence>